<organism evidence="7 8">
    <name type="scientific">Polaribacter atrinae</name>
    <dbReference type="NCBI Taxonomy" id="1333662"/>
    <lineage>
        <taxon>Bacteria</taxon>
        <taxon>Pseudomonadati</taxon>
        <taxon>Bacteroidota</taxon>
        <taxon>Flavobacteriia</taxon>
        <taxon>Flavobacteriales</taxon>
        <taxon>Flavobacteriaceae</taxon>
    </lineage>
</organism>
<dbReference type="STRING" id="1333662.LPB303_14015"/>
<sequence>MQLFSFFKKEFVKNVFTLITGAALSQVVIYASILILTRLFSTELFGIYTLFSSVTLILKPLATMQYEFAIVLPKKDKDAINLVGFSFIILTIYCLLLLVIIFFFNENITTFFNITKLVNLIYLLPLSVFLFGSVSIFDFWNNRTNMFKNISKGLITKSAVMSSSQLATGFSSFNSLGLIPGMLLGQSMQLLFLIKASTQLMQKLTKELSLKRMFFLAKKYKDIPIFNTIINLTNNLSNELPVLLITKYFGLANSGIYGLAIKFTRAPIGIFQQSINQVFFNKASKTHNEEGNLHDLVIKTVKHLLFISSFLFIPLFAISFFLDIIFGENWSDVGLYSRIIIPWLFFAFLSNPISPLILILNKQKTMVVYDSFLLLFRFLALFLGYYFYDNIVISLILFSGVGMLFNILIFIYLLKTSKEKKIAYS</sequence>
<evidence type="ECO:0000256" key="5">
    <source>
        <dbReference type="ARBA" id="ARBA00023136"/>
    </source>
</evidence>
<feature type="transmembrane region" description="Helical" evidence="6">
    <location>
        <begin position="117"/>
        <end position="137"/>
    </location>
</feature>
<comment type="caution">
    <text evidence="7">The sequence shown here is derived from an EMBL/GenBank/DDBJ whole genome shotgun (WGS) entry which is preliminary data.</text>
</comment>
<name>A0A176T6E0_9FLAO</name>
<reference evidence="7 8" key="1">
    <citation type="submission" date="2016-02" db="EMBL/GenBank/DDBJ databases">
        <title>Draft genome sequence of Polaribacter atrinae KACC17473.</title>
        <authorList>
            <person name="Shin S.-K."/>
            <person name="Yi H."/>
        </authorList>
    </citation>
    <scope>NUCLEOTIDE SEQUENCE [LARGE SCALE GENOMIC DNA]</scope>
    <source>
        <strain evidence="7 8">KACC 17473</strain>
    </source>
</reference>
<dbReference type="GO" id="GO:0005886">
    <property type="term" value="C:plasma membrane"/>
    <property type="evidence" value="ECO:0007669"/>
    <property type="project" value="UniProtKB-SubCell"/>
</dbReference>
<feature type="transmembrane region" description="Helical" evidence="6">
    <location>
        <begin position="82"/>
        <end position="105"/>
    </location>
</feature>
<keyword evidence="2" id="KW-1003">Cell membrane</keyword>
<dbReference type="Proteomes" id="UP000076923">
    <property type="component" value="Unassembled WGS sequence"/>
</dbReference>
<dbReference type="PANTHER" id="PTHR30250:SF28">
    <property type="entry name" value="POLYSACCHARIDE BIOSYNTHESIS PROTEIN"/>
    <property type="match status" value="1"/>
</dbReference>
<evidence type="ECO:0000256" key="6">
    <source>
        <dbReference type="SAM" id="Phobius"/>
    </source>
</evidence>
<evidence type="ECO:0000256" key="4">
    <source>
        <dbReference type="ARBA" id="ARBA00022989"/>
    </source>
</evidence>
<feature type="transmembrane region" description="Helical" evidence="6">
    <location>
        <begin position="367"/>
        <end position="387"/>
    </location>
</feature>
<dbReference type="AlphaFoldDB" id="A0A176T6E0"/>
<accession>A0A176T6E0</accession>
<keyword evidence="3 6" id="KW-0812">Transmembrane</keyword>
<dbReference type="OrthoDB" id="109075at2"/>
<evidence type="ECO:0000256" key="1">
    <source>
        <dbReference type="ARBA" id="ARBA00004651"/>
    </source>
</evidence>
<dbReference type="PANTHER" id="PTHR30250">
    <property type="entry name" value="PST FAMILY PREDICTED COLANIC ACID TRANSPORTER"/>
    <property type="match status" value="1"/>
</dbReference>
<evidence type="ECO:0000256" key="3">
    <source>
        <dbReference type="ARBA" id="ARBA00022692"/>
    </source>
</evidence>
<dbReference type="RefSeq" id="WP_068451469.1">
    <property type="nucleotide sequence ID" value="NZ_CP150660.1"/>
</dbReference>
<protein>
    <submittedName>
        <fullName evidence="7">O-antigen translocase</fullName>
    </submittedName>
</protein>
<feature type="transmembrane region" description="Helical" evidence="6">
    <location>
        <begin position="173"/>
        <end position="194"/>
    </location>
</feature>
<feature type="transmembrane region" description="Helical" evidence="6">
    <location>
        <begin position="15"/>
        <end position="37"/>
    </location>
</feature>
<dbReference type="EMBL" id="LVWE01000057">
    <property type="protein sequence ID" value="OAD42986.1"/>
    <property type="molecule type" value="Genomic_DNA"/>
</dbReference>
<comment type="subcellular location">
    <subcellularLocation>
        <location evidence="1">Cell membrane</location>
        <topology evidence="1">Multi-pass membrane protein</topology>
    </subcellularLocation>
</comment>
<feature type="transmembrane region" description="Helical" evidence="6">
    <location>
        <begin position="339"/>
        <end position="360"/>
    </location>
</feature>
<feature type="transmembrane region" description="Helical" evidence="6">
    <location>
        <begin position="393"/>
        <end position="414"/>
    </location>
</feature>
<proteinExistence type="predicted"/>
<feature type="transmembrane region" description="Helical" evidence="6">
    <location>
        <begin position="304"/>
        <end position="327"/>
    </location>
</feature>
<evidence type="ECO:0000256" key="2">
    <source>
        <dbReference type="ARBA" id="ARBA00022475"/>
    </source>
</evidence>
<keyword evidence="4 6" id="KW-1133">Transmembrane helix</keyword>
<dbReference type="InterPro" id="IPR050833">
    <property type="entry name" value="Poly_Biosynth_Transport"/>
</dbReference>
<feature type="transmembrane region" description="Helical" evidence="6">
    <location>
        <begin position="44"/>
        <end position="62"/>
    </location>
</feature>
<keyword evidence="5 6" id="KW-0472">Membrane</keyword>
<gene>
    <name evidence="7" type="ORF">LPB303_14015</name>
</gene>
<evidence type="ECO:0000313" key="7">
    <source>
        <dbReference type="EMBL" id="OAD42986.1"/>
    </source>
</evidence>
<dbReference type="Pfam" id="PF13440">
    <property type="entry name" value="Polysacc_synt_3"/>
    <property type="match status" value="1"/>
</dbReference>
<keyword evidence="8" id="KW-1185">Reference proteome</keyword>
<evidence type="ECO:0000313" key="8">
    <source>
        <dbReference type="Proteomes" id="UP000076923"/>
    </source>
</evidence>